<dbReference type="CDD" id="cd10940">
    <property type="entry name" value="CE4_PuuE_HpPgdA_like_1"/>
    <property type="match status" value="1"/>
</dbReference>
<dbReference type="EMBL" id="BLAY01000004">
    <property type="protein sequence ID" value="GET35764.1"/>
    <property type="molecule type" value="Genomic_DNA"/>
</dbReference>
<dbReference type="GO" id="GO:0016810">
    <property type="term" value="F:hydrolase activity, acting on carbon-nitrogen (but not peptide) bonds"/>
    <property type="evidence" value="ECO:0007669"/>
    <property type="project" value="InterPro"/>
</dbReference>
<organism evidence="2 3">
    <name type="scientific">Microseira wollei NIES-4236</name>
    <dbReference type="NCBI Taxonomy" id="2530354"/>
    <lineage>
        <taxon>Bacteria</taxon>
        <taxon>Bacillati</taxon>
        <taxon>Cyanobacteriota</taxon>
        <taxon>Cyanophyceae</taxon>
        <taxon>Oscillatoriophycideae</taxon>
        <taxon>Aerosakkonematales</taxon>
        <taxon>Aerosakkonemataceae</taxon>
        <taxon>Microseira</taxon>
    </lineage>
</organism>
<dbReference type="PANTHER" id="PTHR47561">
    <property type="entry name" value="POLYSACCHARIDE DEACETYLASE FAMILY PROTEIN (AFU_ORTHOLOGUE AFUA_6G05030)"/>
    <property type="match status" value="1"/>
</dbReference>
<dbReference type="SUPFAM" id="SSF88713">
    <property type="entry name" value="Glycoside hydrolase/deacetylase"/>
    <property type="match status" value="1"/>
</dbReference>
<dbReference type="GO" id="GO:0005975">
    <property type="term" value="P:carbohydrate metabolic process"/>
    <property type="evidence" value="ECO:0007669"/>
    <property type="project" value="InterPro"/>
</dbReference>
<proteinExistence type="predicted"/>
<dbReference type="RefSeq" id="WP_226574197.1">
    <property type="nucleotide sequence ID" value="NZ_BLAY01000004.1"/>
</dbReference>
<keyword evidence="3" id="KW-1185">Reference proteome</keyword>
<feature type="domain" description="NodB homology" evidence="1">
    <location>
        <begin position="28"/>
        <end position="155"/>
    </location>
</feature>
<name>A0AAV3X190_9CYAN</name>
<protein>
    <submittedName>
        <fullName evidence="2">Polysaccharide deacetylase</fullName>
    </submittedName>
</protein>
<accession>A0AAV3X190</accession>
<dbReference type="AlphaFoldDB" id="A0AAV3X190"/>
<reference evidence="2" key="1">
    <citation type="submission" date="2019-10" db="EMBL/GenBank/DDBJ databases">
        <title>Draft genome sequece of Microseira wollei NIES-4236.</title>
        <authorList>
            <person name="Yamaguchi H."/>
            <person name="Suzuki S."/>
            <person name="Kawachi M."/>
        </authorList>
    </citation>
    <scope>NUCLEOTIDE SEQUENCE</scope>
    <source>
        <strain evidence="2">NIES-4236</strain>
    </source>
</reference>
<dbReference type="PROSITE" id="PS51677">
    <property type="entry name" value="NODB"/>
    <property type="match status" value="1"/>
</dbReference>
<evidence type="ECO:0000313" key="3">
    <source>
        <dbReference type="Proteomes" id="UP001050975"/>
    </source>
</evidence>
<comment type="caution">
    <text evidence="2">The sequence shown here is derived from an EMBL/GenBank/DDBJ whole genome shotgun (WGS) entry which is preliminary data.</text>
</comment>
<dbReference type="Proteomes" id="UP001050975">
    <property type="component" value="Unassembled WGS sequence"/>
</dbReference>
<dbReference type="InterPro" id="IPR002509">
    <property type="entry name" value="NODB_dom"/>
</dbReference>
<dbReference type="Pfam" id="PF01522">
    <property type="entry name" value="Polysacc_deac_1"/>
    <property type="match status" value="1"/>
</dbReference>
<dbReference type="Gene3D" id="3.20.20.370">
    <property type="entry name" value="Glycoside hydrolase/deacetylase"/>
    <property type="match status" value="1"/>
</dbReference>
<gene>
    <name evidence="2" type="ORF">MiSe_05090</name>
</gene>
<evidence type="ECO:0000313" key="2">
    <source>
        <dbReference type="EMBL" id="GET35764.1"/>
    </source>
</evidence>
<evidence type="ECO:0000259" key="1">
    <source>
        <dbReference type="PROSITE" id="PS51677"/>
    </source>
</evidence>
<sequence>MMNANKKPIASLSLDLDNKWSYMKTHGDPGWETFPSYLDIVVPRFIDFLGERNLTITVFIVGQDAALEKNHAALRSIAEAGHEIGNHSFKHEPWLHLYSEEEIEKEIASAEYHIEQATGKKPIGFRGPGFSISRSTLQVLARRGYQYEASTFPTFLGPLARAYYFMTSKLSQEEMEQRKVLFGTFDEGFRPLKPYQWQLNTGGLIEIPVTTLPIFKVPIHFSYLLYLSVFSAPLARLYFHIALKLCRLTGTQPSLLLHPLDFLGGDDIPELSFFPAMNLPGYKKLALLSKLVGLLSEQFTIVTMQQHAELATERVKLPRVEPRFRQVGV</sequence>
<dbReference type="InterPro" id="IPR011330">
    <property type="entry name" value="Glyco_hydro/deAcase_b/a-brl"/>
</dbReference>
<dbReference type="PANTHER" id="PTHR47561:SF1">
    <property type="entry name" value="POLYSACCHARIDE DEACETYLASE FAMILY PROTEIN (AFU_ORTHOLOGUE AFUA_6G05030)"/>
    <property type="match status" value="1"/>
</dbReference>